<feature type="compositionally biased region" description="Low complexity" evidence="1">
    <location>
        <begin position="535"/>
        <end position="547"/>
    </location>
</feature>
<dbReference type="PANTHER" id="PTHR47282">
    <property type="entry name" value="PGC-1 AND ERR-INDUCED REGULATOR IN MUSCLE PROTEIN 1"/>
    <property type="match status" value="1"/>
</dbReference>
<reference evidence="2 3" key="1">
    <citation type="submission" date="2019-06" db="EMBL/GenBank/DDBJ databases">
        <title>Discovery of a novel chromosome fission-fusion reversal in muntjac.</title>
        <authorList>
            <person name="Mudd A.B."/>
            <person name="Bredeson J.V."/>
            <person name="Baum R."/>
            <person name="Hockemeyer D."/>
            <person name="Rokhsar D.S."/>
        </authorList>
    </citation>
    <scope>NUCLEOTIDE SEQUENCE [LARGE SCALE GENOMIC DNA]</scope>
    <source>
        <strain evidence="2">UTSW_UCB_Mm</strain>
        <tissue evidence="2">Fibroblast cell line</tissue>
    </source>
</reference>
<feature type="region of interest" description="Disordered" evidence="1">
    <location>
        <begin position="655"/>
        <end position="683"/>
    </location>
</feature>
<proteinExistence type="predicted"/>
<dbReference type="AlphaFoldDB" id="A0A5N3V4R0"/>
<feature type="compositionally biased region" description="Low complexity" evidence="1">
    <location>
        <begin position="105"/>
        <end position="121"/>
    </location>
</feature>
<dbReference type="EMBL" id="VCEA01000003">
    <property type="protein sequence ID" value="KAB0344095.1"/>
    <property type="molecule type" value="Genomic_DNA"/>
</dbReference>
<feature type="compositionally biased region" description="Polar residues" evidence="1">
    <location>
        <begin position="352"/>
        <end position="376"/>
    </location>
</feature>
<evidence type="ECO:0000313" key="3">
    <source>
        <dbReference type="Proteomes" id="UP000326458"/>
    </source>
</evidence>
<feature type="compositionally biased region" description="Basic and acidic residues" evidence="1">
    <location>
        <begin position="492"/>
        <end position="513"/>
    </location>
</feature>
<feature type="compositionally biased region" description="Pro residues" evidence="1">
    <location>
        <begin position="377"/>
        <end position="391"/>
    </location>
</feature>
<dbReference type="Proteomes" id="UP000326458">
    <property type="component" value="Unassembled WGS sequence"/>
</dbReference>
<dbReference type="PANTHER" id="PTHR47282:SF1">
    <property type="entry name" value="PGC-1 AND ERR-INDUCED REGULATOR IN MUSCLE PROTEIN 1"/>
    <property type="match status" value="1"/>
</dbReference>
<evidence type="ECO:0000313" key="2">
    <source>
        <dbReference type="EMBL" id="KAB0344095.1"/>
    </source>
</evidence>
<feature type="compositionally biased region" description="Low complexity" evidence="1">
    <location>
        <begin position="48"/>
        <end position="62"/>
    </location>
</feature>
<evidence type="ECO:0000256" key="1">
    <source>
        <dbReference type="SAM" id="MobiDB-lite"/>
    </source>
</evidence>
<dbReference type="InterPro" id="IPR043442">
    <property type="entry name" value="Perm1"/>
</dbReference>
<gene>
    <name evidence="2" type="ORF">FD754_021021</name>
</gene>
<dbReference type="GO" id="GO:0006355">
    <property type="term" value="P:regulation of DNA-templated transcription"/>
    <property type="evidence" value="ECO:0007669"/>
    <property type="project" value="InterPro"/>
</dbReference>
<dbReference type="GO" id="GO:0014850">
    <property type="term" value="P:response to muscle activity"/>
    <property type="evidence" value="ECO:0007669"/>
    <property type="project" value="TreeGrafter"/>
</dbReference>
<keyword evidence="3" id="KW-1185">Reference proteome</keyword>
<accession>A0A5N3V4R0</accession>
<dbReference type="GO" id="GO:0005634">
    <property type="term" value="C:nucleus"/>
    <property type="evidence" value="ECO:0007669"/>
    <property type="project" value="TreeGrafter"/>
</dbReference>
<dbReference type="GO" id="GO:0005737">
    <property type="term" value="C:cytoplasm"/>
    <property type="evidence" value="ECO:0007669"/>
    <property type="project" value="TreeGrafter"/>
</dbReference>
<name>A0A5N3V4R0_MUNMU</name>
<feature type="region of interest" description="Disordered" evidence="1">
    <location>
        <begin position="29"/>
        <end position="417"/>
    </location>
</feature>
<sequence>MENFQYSVQLSDQDWAEFSAAAEECGLLQAGLASGDEPLSSDTDQRDSSGSSPLGPSPLLEGQLAHGGSSCPSFEEEDKAATRQLVSRSWHEPMLAPEAGQQTPSTSARSEARLSLSSGAAPLIQGSSLPGPVSSRDEMQRLLQGPAPRGPAPTPVGEPAGSPESPGRSAAPQRSPGSPGAPPRSPGRKKRRTAGTKAGGRSGGPGPAATQLGSPLLTEARPEDSLGPAGSRGKGLPAGAAKQAAGTGQIELGPESAGAPEQVARQGPGVDLSMSVPTTEQGTDRLGMSPRAEPCAVSMSDPEAPLDVTIKSDVALSTPASEPLPAESQSTPAFKPQPDEPQSTPAFKPQSDEPQSTPAFNAQPNEPQSTSTFSPQPNEPQPTPASEPQPNEPQSTPASEPQPNEPQSTATFKPRLDVDLLVPGPVVQPEVDSSMPASKSIPCTALPHLVLEAGSDVGVSTPPAPTPQAGPDMVEAEVVPVAMLGLSPVRSLEVHQQKPRGEPSIDAPRHHTGEPALGPIQAPKKKKVRFSMAVPGSEEPGSGEASGPPSPVTAPRMAAGGHRGSGAWDSVAVGPRSPQPRILKRLPPPAPSASVGTGPRSCFAVTLPEAYDFFFCDTIEEEDEENEGAAEAAQAPAEVQWPDVCEFFFQDSQAQRSKHQEGCSEAPPLQAGPVPAPPPGDPMPISIPEAYEHFLEEERSGGTLGPATLLQVQATEPPRSVLWGVGTGAPPESSPATVEQLTLAIREAVAPRGPLTSFTFSQKDMCMVFVAFATWAVRTSDLHAPDAWKTVLLANIGTISAIRYFRRQVERGRHSRSRSPSPSSSPSP</sequence>
<feature type="region of interest" description="Disordered" evidence="1">
    <location>
        <begin position="492"/>
        <end position="598"/>
    </location>
</feature>
<feature type="compositionally biased region" description="Low complexity" evidence="1">
    <location>
        <begin position="234"/>
        <end position="249"/>
    </location>
</feature>
<comment type="caution">
    <text evidence="2">The sequence shown here is derived from an EMBL/GenBank/DDBJ whole genome shotgun (WGS) entry which is preliminary data.</text>
</comment>
<protein>
    <recommendedName>
        <fullName evidence="4">PGC-1 and ERR-induced regulator in muscle protein 1</fullName>
    </recommendedName>
</protein>
<feature type="compositionally biased region" description="Polar residues" evidence="1">
    <location>
        <begin position="392"/>
        <end position="411"/>
    </location>
</feature>
<feature type="compositionally biased region" description="Low complexity" evidence="1">
    <location>
        <begin position="168"/>
        <end position="178"/>
    </location>
</feature>
<evidence type="ECO:0008006" key="4">
    <source>
        <dbReference type="Google" id="ProtNLM"/>
    </source>
</evidence>
<organism evidence="2 3">
    <name type="scientific">Muntiacus muntjak</name>
    <name type="common">Barking deer</name>
    <name type="synonym">Indian muntjac</name>
    <dbReference type="NCBI Taxonomy" id="9888"/>
    <lineage>
        <taxon>Eukaryota</taxon>
        <taxon>Metazoa</taxon>
        <taxon>Chordata</taxon>
        <taxon>Craniata</taxon>
        <taxon>Vertebrata</taxon>
        <taxon>Euteleostomi</taxon>
        <taxon>Mammalia</taxon>
        <taxon>Eutheria</taxon>
        <taxon>Laurasiatheria</taxon>
        <taxon>Artiodactyla</taxon>
        <taxon>Ruminantia</taxon>
        <taxon>Pecora</taxon>
        <taxon>Cervidae</taxon>
        <taxon>Muntiacinae</taxon>
        <taxon>Muntiacus</taxon>
    </lineage>
</organism>
<feature type="compositionally biased region" description="Gly residues" evidence="1">
    <location>
        <begin position="197"/>
        <end position="206"/>
    </location>
</feature>